<dbReference type="PANTHER" id="PTHR34703:SF1">
    <property type="entry name" value="ANTIPORTER SUBUNIT MNHG2-RELATED"/>
    <property type="match status" value="1"/>
</dbReference>
<comment type="caution">
    <text evidence="3">The sequence shown here is derived from an EMBL/GenBank/DDBJ whole genome shotgun (WGS) entry which is preliminary data.</text>
</comment>
<keyword evidence="2" id="KW-0472">Membrane</keyword>
<keyword evidence="2" id="KW-1133">Transmembrane helix</keyword>
<dbReference type="GO" id="GO:0015385">
    <property type="term" value="F:sodium:proton antiporter activity"/>
    <property type="evidence" value="ECO:0007669"/>
    <property type="project" value="TreeGrafter"/>
</dbReference>
<sequence>MLEQIAMWIMGVGLAFDLFGCIGLVRLPDVYNRAQAATKCVTLGTCMILLGVALRAFGAPDGAMAVKALLCAAFVLLTSPVAAHAVCRGAYLSGVKLWEGSVEDSFSERAEEIRQEQTTEGSVDREETETA</sequence>
<dbReference type="GO" id="GO:0006426">
    <property type="term" value="P:glycyl-tRNA aminoacylation"/>
    <property type="evidence" value="ECO:0007669"/>
    <property type="project" value="InterPro"/>
</dbReference>
<dbReference type="InterPro" id="IPR006194">
    <property type="entry name" value="Gly-tRNA-synth_heterodimer"/>
</dbReference>
<dbReference type="NCBIfam" id="NF009314">
    <property type="entry name" value="PRK12674.1-2"/>
    <property type="match status" value="1"/>
</dbReference>
<accession>A0A0F9VB28</accession>
<feature type="region of interest" description="Disordered" evidence="1">
    <location>
        <begin position="108"/>
        <end position="131"/>
    </location>
</feature>
<proteinExistence type="predicted"/>
<dbReference type="PANTHER" id="PTHR34703">
    <property type="entry name" value="ANTIPORTER SUBUNIT MNHG2-RELATED"/>
    <property type="match status" value="1"/>
</dbReference>
<dbReference type="NCBIfam" id="TIGR01300">
    <property type="entry name" value="CPA3_mnhG_phaG"/>
    <property type="match status" value="1"/>
</dbReference>
<dbReference type="GO" id="GO:0005737">
    <property type="term" value="C:cytoplasm"/>
    <property type="evidence" value="ECO:0007669"/>
    <property type="project" value="InterPro"/>
</dbReference>
<dbReference type="GO" id="GO:0004820">
    <property type="term" value="F:glycine-tRNA ligase activity"/>
    <property type="evidence" value="ECO:0007669"/>
    <property type="project" value="InterPro"/>
</dbReference>
<organism evidence="3">
    <name type="scientific">marine sediment metagenome</name>
    <dbReference type="NCBI Taxonomy" id="412755"/>
    <lineage>
        <taxon>unclassified sequences</taxon>
        <taxon>metagenomes</taxon>
        <taxon>ecological metagenomes</taxon>
    </lineage>
</organism>
<evidence type="ECO:0000256" key="2">
    <source>
        <dbReference type="SAM" id="Phobius"/>
    </source>
</evidence>
<evidence type="ECO:0000313" key="3">
    <source>
        <dbReference type="EMBL" id="KKN96967.1"/>
    </source>
</evidence>
<dbReference type="InterPro" id="IPR005133">
    <property type="entry name" value="PhaG_MnhG_YufB"/>
</dbReference>
<dbReference type="GO" id="GO:0005524">
    <property type="term" value="F:ATP binding"/>
    <property type="evidence" value="ECO:0007669"/>
    <property type="project" value="InterPro"/>
</dbReference>
<name>A0A0F9VB28_9ZZZZ</name>
<reference evidence="3" key="1">
    <citation type="journal article" date="2015" name="Nature">
        <title>Complex archaea that bridge the gap between prokaryotes and eukaryotes.</title>
        <authorList>
            <person name="Spang A."/>
            <person name="Saw J.H."/>
            <person name="Jorgensen S.L."/>
            <person name="Zaremba-Niedzwiedzka K."/>
            <person name="Martijn J."/>
            <person name="Lind A.E."/>
            <person name="van Eijk R."/>
            <person name="Schleper C."/>
            <person name="Guy L."/>
            <person name="Ettema T.J."/>
        </authorList>
    </citation>
    <scope>NUCLEOTIDE SEQUENCE</scope>
</reference>
<dbReference type="EMBL" id="LAZR01000061">
    <property type="protein sequence ID" value="KKN96967.1"/>
    <property type="molecule type" value="Genomic_DNA"/>
</dbReference>
<gene>
    <name evidence="3" type="ORF">LCGC14_0162170</name>
</gene>
<dbReference type="PROSITE" id="PS50861">
    <property type="entry name" value="AA_TRNA_LIGASE_II_GLYAB"/>
    <property type="match status" value="1"/>
</dbReference>
<feature type="compositionally biased region" description="Basic and acidic residues" evidence="1">
    <location>
        <begin position="108"/>
        <end position="125"/>
    </location>
</feature>
<dbReference type="Pfam" id="PF03334">
    <property type="entry name" value="PhaG_MnhG_YufB"/>
    <property type="match status" value="1"/>
</dbReference>
<dbReference type="AlphaFoldDB" id="A0A0F9VB28"/>
<keyword evidence="2" id="KW-0812">Transmembrane</keyword>
<feature type="transmembrane region" description="Helical" evidence="2">
    <location>
        <begin position="37"/>
        <end position="58"/>
    </location>
</feature>
<evidence type="ECO:0000256" key="1">
    <source>
        <dbReference type="SAM" id="MobiDB-lite"/>
    </source>
</evidence>
<protein>
    <submittedName>
        <fullName evidence="3">Uncharacterized protein</fullName>
    </submittedName>
</protein>
<feature type="transmembrane region" description="Helical" evidence="2">
    <location>
        <begin position="64"/>
        <end position="87"/>
    </location>
</feature>
<feature type="transmembrane region" description="Helical" evidence="2">
    <location>
        <begin position="6"/>
        <end position="25"/>
    </location>
</feature>